<dbReference type="PATRIC" id="fig|1727163.4.peg.2918"/>
<name>A0A142EQY7_9BACT</name>
<feature type="transmembrane region" description="Helical" evidence="1">
    <location>
        <begin position="332"/>
        <end position="353"/>
    </location>
</feature>
<dbReference type="AlphaFoldDB" id="A0A142EQY7"/>
<dbReference type="RefSeq" id="WP_067548917.1">
    <property type="nucleotide sequence ID" value="NZ_CP012836.1"/>
</dbReference>
<dbReference type="Proteomes" id="UP000073816">
    <property type="component" value="Chromosome"/>
</dbReference>
<reference evidence="3" key="1">
    <citation type="submission" date="2015-09" db="EMBL/GenBank/DDBJ databases">
        <title>Complete sequence of Algoriphagus sp. M8-2.</title>
        <authorList>
            <person name="Shintani M."/>
        </authorList>
    </citation>
    <scope>NUCLEOTIDE SEQUENCE [LARGE SCALE GENOMIC DNA]</scope>
    <source>
        <strain evidence="3">M8-2</strain>
    </source>
</reference>
<dbReference type="SUPFAM" id="SSF50965">
    <property type="entry name" value="Galactose oxidase, central domain"/>
    <property type="match status" value="1"/>
</dbReference>
<keyword evidence="1" id="KW-1133">Transmembrane helix</keyword>
<keyword evidence="3" id="KW-1185">Reference proteome</keyword>
<protein>
    <submittedName>
        <fullName evidence="2">Uncharacterized protein</fullName>
    </submittedName>
</protein>
<evidence type="ECO:0000313" key="2">
    <source>
        <dbReference type="EMBL" id="AMQ57542.1"/>
    </source>
</evidence>
<dbReference type="InterPro" id="IPR011043">
    <property type="entry name" value="Gal_Oxase/kelch_b-propeller"/>
</dbReference>
<keyword evidence="1" id="KW-0812">Transmembrane</keyword>
<accession>A0A142EQY7</accession>
<proteinExistence type="predicted"/>
<dbReference type="EMBL" id="CP012836">
    <property type="protein sequence ID" value="AMQ57542.1"/>
    <property type="molecule type" value="Genomic_DNA"/>
</dbReference>
<dbReference type="STRING" id="1727163.AO498_13920"/>
<dbReference type="OrthoDB" id="829690at2"/>
<keyword evidence="1" id="KW-0472">Membrane</keyword>
<sequence length="468" mass="54574">MRKAWVDLLEMMLLKAGIVAILLLGLFFSHPSNANSSWTELSFHGSWIEGSLDQMSFLSKEEKELVQKANQFLQQSSSMTILHKDGNYLLYVSCDPNLWIWENGTWEKMVRSDLYGQFCHSFPFQDEDHVYLLGKYGFWEGHFDLISISKKERKMSWVQTANQPLDYHTIGTFKLESGVVTLFGFNRNPRKSEVEFHENGYFLDWDSKEWKEIAIHWDSNFEKKWEGNGSRVFMNFAPIDLQDYGVIQAESQVFGTYDWYILDKKSLDVYLVPTKAYLFSPPFILVKGEGNDFSVYNPKLDRLLNLNADFLVKEGKRIGRLELSPSLLFDNWVLIAIFLVVGLALAYFGWIGYRVRKRKKVILSVSNSDNSETWSPEVSSLIQKLLPISTSMLAQEQMDDVLGFSNIKNEDLKKVKRSRIIRQLNEECERFFGLPCIFRIRNEEDRRMIIYQVGDIEEMMKNKAKVSE</sequence>
<evidence type="ECO:0000256" key="1">
    <source>
        <dbReference type="SAM" id="Phobius"/>
    </source>
</evidence>
<evidence type="ECO:0000313" key="3">
    <source>
        <dbReference type="Proteomes" id="UP000073816"/>
    </source>
</evidence>
<dbReference type="KEGG" id="alm:AO498_13920"/>
<gene>
    <name evidence="2" type="ORF">AO498_13920</name>
</gene>
<organism evidence="2 3">
    <name type="scientific">Algoriphagus sanaruensis</name>
    <dbReference type="NCBI Taxonomy" id="1727163"/>
    <lineage>
        <taxon>Bacteria</taxon>
        <taxon>Pseudomonadati</taxon>
        <taxon>Bacteroidota</taxon>
        <taxon>Cytophagia</taxon>
        <taxon>Cytophagales</taxon>
        <taxon>Cyclobacteriaceae</taxon>
        <taxon>Algoriphagus</taxon>
    </lineage>
</organism>
<reference evidence="2 3" key="2">
    <citation type="journal article" date="2016" name="Genome Announc.">
        <title>Complete Genome Sequence of Algoriphagus sp. Strain M8-2, Isolated from a Brackish Lake.</title>
        <authorList>
            <person name="Muraguchi Y."/>
            <person name="Kushimoto K."/>
            <person name="Ohtsubo Y."/>
            <person name="Suzuki T."/>
            <person name="Dohra H."/>
            <person name="Kimbara K."/>
            <person name="Shintani M."/>
        </authorList>
    </citation>
    <scope>NUCLEOTIDE SEQUENCE [LARGE SCALE GENOMIC DNA]</scope>
    <source>
        <strain evidence="2 3">M8-2</strain>
    </source>
</reference>